<proteinExistence type="predicted"/>
<feature type="region of interest" description="Disordered" evidence="1">
    <location>
        <begin position="18"/>
        <end position="58"/>
    </location>
</feature>
<accession>A0A8S2YJG3</accession>
<reference evidence="2" key="1">
    <citation type="submission" date="2021-02" db="EMBL/GenBank/DDBJ databases">
        <authorList>
            <person name="Nowell W R."/>
        </authorList>
    </citation>
    <scope>NUCLEOTIDE SEQUENCE</scope>
</reference>
<feature type="compositionally biased region" description="Low complexity" evidence="1">
    <location>
        <begin position="30"/>
        <end position="49"/>
    </location>
</feature>
<evidence type="ECO:0000313" key="3">
    <source>
        <dbReference type="Proteomes" id="UP000682733"/>
    </source>
</evidence>
<dbReference type="EMBL" id="CAJOBA010111461">
    <property type="protein sequence ID" value="CAF4554513.1"/>
    <property type="molecule type" value="Genomic_DNA"/>
</dbReference>
<feature type="non-terminal residue" evidence="2">
    <location>
        <position position="58"/>
    </location>
</feature>
<gene>
    <name evidence="2" type="ORF">TMI583_LOCUS49751</name>
</gene>
<name>A0A8S2YJG3_9BILA</name>
<evidence type="ECO:0000313" key="2">
    <source>
        <dbReference type="EMBL" id="CAF4554513.1"/>
    </source>
</evidence>
<evidence type="ECO:0000256" key="1">
    <source>
        <dbReference type="SAM" id="MobiDB-lite"/>
    </source>
</evidence>
<sequence>IGDDSLIQCMDASETVSIDPSVSLDDDKSSQAASIPSSLSSMSTTDLSSKNQSQQHKT</sequence>
<organism evidence="2 3">
    <name type="scientific">Didymodactylos carnosus</name>
    <dbReference type="NCBI Taxonomy" id="1234261"/>
    <lineage>
        <taxon>Eukaryota</taxon>
        <taxon>Metazoa</taxon>
        <taxon>Spiralia</taxon>
        <taxon>Gnathifera</taxon>
        <taxon>Rotifera</taxon>
        <taxon>Eurotatoria</taxon>
        <taxon>Bdelloidea</taxon>
        <taxon>Philodinida</taxon>
        <taxon>Philodinidae</taxon>
        <taxon>Didymodactylos</taxon>
    </lineage>
</organism>
<dbReference type="AlphaFoldDB" id="A0A8S2YJG3"/>
<comment type="caution">
    <text evidence="2">The sequence shown here is derived from an EMBL/GenBank/DDBJ whole genome shotgun (WGS) entry which is preliminary data.</text>
</comment>
<dbReference type="Proteomes" id="UP000682733">
    <property type="component" value="Unassembled WGS sequence"/>
</dbReference>
<feature type="non-terminal residue" evidence="2">
    <location>
        <position position="1"/>
    </location>
</feature>
<protein>
    <submittedName>
        <fullName evidence="2">Uncharacterized protein</fullName>
    </submittedName>
</protein>